<dbReference type="InParanoid" id="Q8AAR3"/>
<sequence length="72" mass="8660">MVDIYASSDEVYLLKREQLYQGNTFGLSLVYCSISLQNQVDSLYLYAWFISNKDTKLFTHFLRFFHILFQIY</sequence>
<protein>
    <submittedName>
        <fullName evidence="1">Uncharacterized protein</fullName>
    </submittedName>
</protein>
<accession>Q8AAR3</accession>
<dbReference type="HOGENOM" id="CLU_2714127_0_0_10"/>
<dbReference type="EnsemblBacteria" id="AAO75508">
    <property type="protein sequence ID" value="AAO75508"/>
    <property type="gene ID" value="BT_0401"/>
</dbReference>
<dbReference type="AlphaFoldDB" id="Q8AAR3"/>
<gene>
    <name evidence="1" type="ordered locus">BT_0401</name>
</gene>
<evidence type="ECO:0000313" key="2">
    <source>
        <dbReference type="Proteomes" id="UP000001414"/>
    </source>
</evidence>
<dbReference type="Proteomes" id="UP000001414">
    <property type="component" value="Chromosome"/>
</dbReference>
<proteinExistence type="predicted"/>
<organism evidence="1 2">
    <name type="scientific">Bacteroides thetaiotaomicron (strain ATCC 29148 / DSM 2079 / JCM 5827 / CCUG 10774 / NCTC 10582 / VPI-5482 / E50)</name>
    <dbReference type="NCBI Taxonomy" id="226186"/>
    <lineage>
        <taxon>Bacteria</taxon>
        <taxon>Pseudomonadati</taxon>
        <taxon>Bacteroidota</taxon>
        <taxon>Bacteroidia</taxon>
        <taxon>Bacteroidales</taxon>
        <taxon>Bacteroidaceae</taxon>
        <taxon>Bacteroides</taxon>
    </lineage>
</organism>
<keyword evidence="2" id="KW-1185">Reference proteome</keyword>
<dbReference type="EMBL" id="AE015928">
    <property type="protein sequence ID" value="AAO75508.1"/>
    <property type="molecule type" value="Genomic_DNA"/>
</dbReference>
<reference evidence="1 2" key="1">
    <citation type="journal article" date="2003" name="Science">
        <title>A genomic view of the human-Bacteroides thetaiotaomicron symbiosis.</title>
        <authorList>
            <person name="Xu J."/>
            <person name="Bjursell M.K."/>
            <person name="Himrod J."/>
            <person name="Deng S."/>
            <person name="Carmichael L.K."/>
            <person name="Chiang H.C."/>
            <person name="Hooper L.V."/>
            <person name="Gordon J.I."/>
        </authorList>
    </citation>
    <scope>NUCLEOTIDE SEQUENCE [LARGE SCALE GENOMIC DNA]</scope>
    <source>
        <strain evidence="2">ATCC 29148 / DSM 2079 / JCM 5827 / CCUG 10774 / NCTC 10582 / VPI-5482 / E50</strain>
    </source>
</reference>
<dbReference type="PaxDb" id="226186-BT_0401"/>
<dbReference type="KEGG" id="bth:BT_0401"/>
<evidence type="ECO:0000313" key="1">
    <source>
        <dbReference type="EMBL" id="AAO75508.1"/>
    </source>
</evidence>
<reference evidence="1 2" key="2">
    <citation type="journal article" date="2009" name="Proc. Natl. Acad. Sci. U.S.A.">
        <title>Characterizing a model human gut microbiota composed of members of its two dominant bacterial phyla.</title>
        <authorList>
            <person name="Mahowald M.A."/>
            <person name="Rey F.E."/>
            <person name="Seedorf H."/>
            <person name="Turnbaugh P.J."/>
            <person name="Fulton R.S."/>
            <person name="Wollam A."/>
            <person name="Shah N."/>
            <person name="Wang C."/>
            <person name="Magrini V."/>
            <person name="Wilson R.K."/>
            <person name="Cantarel B.L."/>
            <person name="Coutinho P.M."/>
            <person name="Henrissat B."/>
            <person name="Crock L.W."/>
            <person name="Russell A."/>
            <person name="Verberkmoes N.C."/>
            <person name="Hettich R.L."/>
            <person name="Gordon J.I."/>
        </authorList>
    </citation>
    <scope>NUCLEOTIDE SEQUENCE [LARGE SCALE GENOMIC DNA]</scope>
    <source>
        <strain evidence="2">ATCC 29148 / DSM 2079 / JCM 5827 / CCUG 10774 / NCTC 10582 / VPI-5482 / E50</strain>
    </source>
</reference>
<name>Q8AAR3_BACTN</name>